<evidence type="ECO:0000256" key="1">
    <source>
        <dbReference type="ARBA" id="ARBA00000073"/>
    </source>
</evidence>
<evidence type="ECO:0000313" key="7">
    <source>
        <dbReference type="EMBL" id="RAQ94482.1"/>
    </source>
</evidence>
<accession>A0A328VEM0</accession>
<gene>
    <name evidence="7" type="ORF">A4R35_02980</name>
</gene>
<protein>
    <recommendedName>
        <fullName evidence="4">RNA pseudouridylate synthase</fullName>
    </recommendedName>
    <alternativeName>
        <fullName evidence="5">RNA-uridine isomerase</fullName>
    </alternativeName>
</protein>
<dbReference type="GO" id="GO:0003723">
    <property type="term" value="F:RNA binding"/>
    <property type="evidence" value="ECO:0007669"/>
    <property type="project" value="InterPro"/>
</dbReference>
<dbReference type="InterPro" id="IPR006145">
    <property type="entry name" value="PsdUridine_synth_RsuA/RluA"/>
</dbReference>
<dbReference type="GO" id="GO:0000455">
    <property type="term" value="P:enzyme-directed rRNA pseudouridine synthesis"/>
    <property type="evidence" value="ECO:0007669"/>
    <property type="project" value="TreeGrafter"/>
</dbReference>
<dbReference type="InterPro" id="IPR006224">
    <property type="entry name" value="PsdUridine_synth_RluA-like_CS"/>
</dbReference>
<feature type="domain" description="Pseudouridine synthase RsuA/RluA-like" evidence="6">
    <location>
        <begin position="14"/>
        <end position="260"/>
    </location>
</feature>
<dbReference type="CDD" id="cd02869">
    <property type="entry name" value="PseudoU_synth_RluA_like"/>
    <property type="match status" value="1"/>
</dbReference>
<organism evidence="7 8">
    <name type="scientific">Thermogemmatispora tikiterensis</name>
    <dbReference type="NCBI Taxonomy" id="1825093"/>
    <lineage>
        <taxon>Bacteria</taxon>
        <taxon>Bacillati</taxon>
        <taxon>Chloroflexota</taxon>
        <taxon>Ktedonobacteria</taxon>
        <taxon>Thermogemmatisporales</taxon>
        <taxon>Thermogemmatisporaceae</taxon>
        <taxon>Thermogemmatispora</taxon>
    </lineage>
</organism>
<dbReference type="PANTHER" id="PTHR21600">
    <property type="entry name" value="MITOCHONDRIAL RNA PSEUDOURIDINE SYNTHASE"/>
    <property type="match status" value="1"/>
</dbReference>
<dbReference type="PROSITE" id="PS01129">
    <property type="entry name" value="PSI_RLU"/>
    <property type="match status" value="1"/>
</dbReference>
<evidence type="ECO:0000256" key="2">
    <source>
        <dbReference type="ARBA" id="ARBA00010876"/>
    </source>
</evidence>
<dbReference type="OrthoDB" id="9773999at2"/>
<keyword evidence="3" id="KW-0413">Isomerase</keyword>
<dbReference type="GO" id="GO:0009982">
    <property type="term" value="F:pseudouridine synthase activity"/>
    <property type="evidence" value="ECO:0007669"/>
    <property type="project" value="InterPro"/>
</dbReference>
<keyword evidence="8" id="KW-1185">Reference proteome</keyword>
<dbReference type="Pfam" id="PF00849">
    <property type="entry name" value="PseudoU_synth_2"/>
    <property type="match status" value="1"/>
</dbReference>
<dbReference type="GO" id="GO:0140098">
    <property type="term" value="F:catalytic activity, acting on RNA"/>
    <property type="evidence" value="ECO:0007669"/>
    <property type="project" value="UniProtKB-ARBA"/>
</dbReference>
<evidence type="ECO:0000256" key="5">
    <source>
        <dbReference type="ARBA" id="ARBA00033164"/>
    </source>
</evidence>
<dbReference type="RefSeq" id="WP_112426416.1">
    <property type="nucleotide sequence ID" value="NZ_MCIF01000002.1"/>
</dbReference>
<name>A0A328VEM0_9CHLR</name>
<comment type="similarity">
    <text evidence="2">Belongs to the pseudouridine synthase RluA family.</text>
</comment>
<evidence type="ECO:0000259" key="6">
    <source>
        <dbReference type="Pfam" id="PF00849"/>
    </source>
</evidence>
<dbReference type="Proteomes" id="UP000248706">
    <property type="component" value="Unassembled WGS sequence"/>
</dbReference>
<evidence type="ECO:0000256" key="4">
    <source>
        <dbReference type="ARBA" id="ARBA00031870"/>
    </source>
</evidence>
<comment type="caution">
    <text evidence="7">The sequence shown here is derived from an EMBL/GenBank/DDBJ whole genome shotgun (WGS) entry which is preliminary data.</text>
</comment>
<proteinExistence type="inferred from homology"/>
<comment type="catalytic activity">
    <reaction evidence="1">
        <text>a uridine in RNA = a pseudouridine in RNA</text>
        <dbReference type="Rhea" id="RHEA:48348"/>
        <dbReference type="Rhea" id="RHEA-COMP:12068"/>
        <dbReference type="Rhea" id="RHEA-COMP:12069"/>
        <dbReference type="ChEBI" id="CHEBI:65314"/>
        <dbReference type="ChEBI" id="CHEBI:65315"/>
    </reaction>
</comment>
<reference evidence="7 8" key="1">
    <citation type="submission" date="2016-08" db="EMBL/GenBank/DDBJ databases">
        <title>Analysis of Carbohydrate Active Enzymes in Thermogemmatispora T81 Reveals Carbohydrate Degradation Ability.</title>
        <authorList>
            <person name="Tomazini A."/>
            <person name="Lal S."/>
            <person name="Stott M."/>
            <person name="Henrissat B."/>
            <person name="Polikarpov I."/>
            <person name="Sparling R."/>
            <person name="Levin D.B."/>
        </authorList>
    </citation>
    <scope>NUCLEOTIDE SEQUENCE [LARGE SCALE GENOMIC DNA]</scope>
    <source>
        <strain evidence="7 8">T81</strain>
    </source>
</reference>
<evidence type="ECO:0000256" key="3">
    <source>
        <dbReference type="ARBA" id="ARBA00023235"/>
    </source>
</evidence>
<dbReference type="PANTHER" id="PTHR21600:SF44">
    <property type="entry name" value="RIBOSOMAL LARGE SUBUNIT PSEUDOURIDINE SYNTHASE D"/>
    <property type="match status" value="1"/>
</dbReference>
<sequence length="334" mass="37314">MELDPSLILYQDHHMLAVNKPAGVVIHPTYKHADDTLWNMILAYLERRGPEEWQPPALPDEPGWERAPEPVRLMLRERRAARLLRQEGPLPKPVLLHRLDKDTSGVVLLARTENARRYLGRQFNEHRVLKRYLAVAFAGAPSWTRPLQPLRVSRLSGAELGQGLGPGTLDLAGTEEWPSSQVLAISGEELEPLPLPVGSLWLLDGPIQRDPQDRRRCVVGPEGLPARTLVQVLAHQGPFLLLEARPITGRIHQIRAHLASLGYALVGDQTYAPPPLLGTPQAALGRQFLHAFSLTVRRYPDETPVTFVAPLSEDLRLWLEMYFSDALSLLASQG</sequence>
<dbReference type="Gene3D" id="3.30.2350.10">
    <property type="entry name" value="Pseudouridine synthase"/>
    <property type="match status" value="1"/>
</dbReference>
<dbReference type="AlphaFoldDB" id="A0A328VEM0"/>
<dbReference type="SUPFAM" id="SSF55120">
    <property type="entry name" value="Pseudouridine synthase"/>
    <property type="match status" value="1"/>
</dbReference>
<evidence type="ECO:0000313" key="8">
    <source>
        <dbReference type="Proteomes" id="UP000248706"/>
    </source>
</evidence>
<dbReference type="EMBL" id="MCIF01000002">
    <property type="protein sequence ID" value="RAQ94482.1"/>
    <property type="molecule type" value="Genomic_DNA"/>
</dbReference>
<dbReference type="InterPro" id="IPR020103">
    <property type="entry name" value="PsdUridine_synth_cat_dom_sf"/>
</dbReference>
<dbReference type="InterPro" id="IPR050188">
    <property type="entry name" value="RluA_PseudoU_synthase"/>
</dbReference>